<evidence type="ECO:0000256" key="6">
    <source>
        <dbReference type="ARBA" id="ARBA00022989"/>
    </source>
</evidence>
<sequence length="360" mass="39978">MSVFKTFSNPLAGGIFLGLFAILLEFHDIPLEIAGGLNLYSSSGNPLFFIILGIIGGSFISSTFTQEFGIKIPTKIEIFKAVVAGILMGIGSTLALGGNIGGFYTATANFSASGLTMFLGLIIGVLMELKYLIWEAEKFPSKGGINIYLKKFGTVIGIIVFIIILWKALGYLKSNKEKEILGKLLLFSAIAGFIIQRSKLCMAKAFREPFISGDSLMTRSFVLSLFIATTGIFFLKFSKIQDSYFYVIPTFVLGSFVGGILFGLGMVLADSCALSMLWKLGEGQLKLLIVTVFFGLSTSIFRYYLEHVWNIWEKGFLGKKVYLPDYLTYPGAFLLVLVVLFLWIFFVEWNKKTRRFIIKI</sequence>
<dbReference type="AlphaFoldDB" id="A0AAE3P4K5"/>
<feature type="transmembrane region" description="Helical" evidence="9">
    <location>
        <begin position="148"/>
        <end position="168"/>
    </location>
</feature>
<comment type="subcellular location">
    <subcellularLocation>
        <location evidence="1">Cell inner membrane</location>
        <topology evidence="1">Multi-pass membrane protein</topology>
    </subcellularLocation>
</comment>
<feature type="transmembrane region" description="Helical" evidence="9">
    <location>
        <begin position="216"/>
        <end position="237"/>
    </location>
</feature>
<dbReference type="PANTHER" id="PTHR30574">
    <property type="entry name" value="INNER MEMBRANE PROTEIN YEDE"/>
    <property type="match status" value="1"/>
</dbReference>
<dbReference type="GO" id="GO:0005886">
    <property type="term" value="C:plasma membrane"/>
    <property type="evidence" value="ECO:0007669"/>
    <property type="project" value="UniProtKB-SubCell"/>
</dbReference>
<evidence type="ECO:0000313" key="10">
    <source>
        <dbReference type="EMBL" id="MDF2953836.1"/>
    </source>
</evidence>
<dbReference type="Proteomes" id="UP001144110">
    <property type="component" value="Unassembled WGS sequence"/>
</dbReference>
<feature type="transmembrane region" description="Helical" evidence="9">
    <location>
        <begin position="103"/>
        <end position="127"/>
    </location>
</feature>
<feature type="transmembrane region" description="Helical" evidence="9">
    <location>
        <begin position="285"/>
        <end position="305"/>
    </location>
</feature>
<keyword evidence="2" id="KW-0813">Transport</keyword>
<comment type="similarity">
    <text evidence="8">Belongs to the TsuA/YedE (TC 9.B.102) family.</text>
</comment>
<dbReference type="EMBL" id="JAPHEG010000004">
    <property type="protein sequence ID" value="MDF2953836.1"/>
    <property type="molecule type" value="Genomic_DNA"/>
</dbReference>
<keyword evidence="4" id="KW-0997">Cell inner membrane</keyword>
<evidence type="ECO:0000256" key="8">
    <source>
        <dbReference type="ARBA" id="ARBA00035655"/>
    </source>
</evidence>
<evidence type="ECO:0000256" key="5">
    <source>
        <dbReference type="ARBA" id="ARBA00022692"/>
    </source>
</evidence>
<accession>A0AAE3P4K5</accession>
<evidence type="ECO:0000256" key="9">
    <source>
        <dbReference type="SAM" id="Phobius"/>
    </source>
</evidence>
<keyword evidence="6 9" id="KW-1133">Transmembrane helix</keyword>
<keyword evidence="3" id="KW-1003">Cell membrane</keyword>
<feature type="transmembrane region" description="Helical" evidence="9">
    <location>
        <begin position="180"/>
        <end position="195"/>
    </location>
</feature>
<name>A0AAE3P4K5_9BACT</name>
<evidence type="ECO:0000256" key="3">
    <source>
        <dbReference type="ARBA" id="ARBA00022475"/>
    </source>
</evidence>
<feature type="transmembrane region" description="Helical" evidence="9">
    <location>
        <begin position="47"/>
        <end position="66"/>
    </location>
</feature>
<protein>
    <submittedName>
        <fullName evidence="10">Membrane protein YedE/YeeE</fullName>
    </submittedName>
</protein>
<reference evidence="10" key="1">
    <citation type="submission" date="2022-11" db="EMBL/GenBank/DDBJ databases">
        <title>Candidatus Alkanophaga archaea from heated hydrothermal vent sediment oxidize petroleum alkanes.</title>
        <authorList>
            <person name="Zehnle H."/>
            <person name="Laso-Perez R."/>
            <person name="Lipp J."/>
            <person name="Teske A."/>
            <person name="Wegener G."/>
        </authorList>
    </citation>
    <scope>NUCLEOTIDE SEQUENCE</scope>
    <source>
        <strain evidence="10">MCA70</strain>
    </source>
</reference>
<organism evidence="10 11">
    <name type="scientific">Candidatus Thermodesulfobacterium syntrophicum</name>
    <dbReference type="NCBI Taxonomy" id="3060442"/>
    <lineage>
        <taxon>Bacteria</taxon>
        <taxon>Pseudomonadati</taxon>
        <taxon>Thermodesulfobacteriota</taxon>
        <taxon>Thermodesulfobacteria</taxon>
        <taxon>Thermodesulfobacteriales</taxon>
        <taxon>Thermodesulfobacteriaceae</taxon>
        <taxon>Thermodesulfobacterium</taxon>
    </lineage>
</organism>
<evidence type="ECO:0000256" key="7">
    <source>
        <dbReference type="ARBA" id="ARBA00023136"/>
    </source>
</evidence>
<feature type="transmembrane region" description="Helical" evidence="9">
    <location>
        <begin position="7"/>
        <end position="27"/>
    </location>
</feature>
<dbReference type="Pfam" id="PF04143">
    <property type="entry name" value="Sulf_transp"/>
    <property type="match status" value="2"/>
</dbReference>
<proteinExistence type="inferred from homology"/>
<dbReference type="InterPro" id="IPR007272">
    <property type="entry name" value="Sulf_transp_TsuA/YedE"/>
</dbReference>
<evidence type="ECO:0000313" key="11">
    <source>
        <dbReference type="Proteomes" id="UP001144110"/>
    </source>
</evidence>
<evidence type="ECO:0000256" key="2">
    <source>
        <dbReference type="ARBA" id="ARBA00022448"/>
    </source>
</evidence>
<feature type="transmembrane region" description="Helical" evidence="9">
    <location>
        <begin position="243"/>
        <end position="264"/>
    </location>
</feature>
<keyword evidence="7 9" id="KW-0472">Membrane</keyword>
<evidence type="ECO:0000256" key="1">
    <source>
        <dbReference type="ARBA" id="ARBA00004429"/>
    </source>
</evidence>
<gene>
    <name evidence="10" type="ORF">OD816_001081</name>
</gene>
<keyword evidence="5 9" id="KW-0812">Transmembrane</keyword>
<dbReference type="PANTHER" id="PTHR30574:SF1">
    <property type="entry name" value="SULPHUR TRANSPORT DOMAIN-CONTAINING PROTEIN"/>
    <property type="match status" value="1"/>
</dbReference>
<feature type="transmembrane region" description="Helical" evidence="9">
    <location>
        <begin position="78"/>
        <end position="97"/>
    </location>
</feature>
<evidence type="ECO:0000256" key="4">
    <source>
        <dbReference type="ARBA" id="ARBA00022519"/>
    </source>
</evidence>
<comment type="caution">
    <text evidence="10">The sequence shown here is derived from an EMBL/GenBank/DDBJ whole genome shotgun (WGS) entry which is preliminary data.</text>
</comment>
<feature type="transmembrane region" description="Helical" evidence="9">
    <location>
        <begin position="327"/>
        <end position="347"/>
    </location>
</feature>